<feature type="domain" description="Suppressor of fused-like" evidence="1">
    <location>
        <begin position="56"/>
        <end position="241"/>
    </location>
</feature>
<dbReference type="AlphaFoldDB" id="A0A9D2AD87"/>
<dbReference type="Proteomes" id="UP000824193">
    <property type="component" value="Unassembled WGS sequence"/>
</dbReference>
<gene>
    <name evidence="2" type="ORF">H9865_00615</name>
</gene>
<protein>
    <submittedName>
        <fullName evidence="2">Suppressor of fused domain protein</fullName>
    </submittedName>
</protein>
<dbReference type="Pfam" id="PF05076">
    <property type="entry name" value="SUFU"/>
    <property type="match status" value="1"/>
</dbReference>
<accession>A0A9D2AD87</accession>
<sequence length="250" mass="27794">MGFLDGLLGASKRETLPSGVTVRHFRTAYKDRLLAHFDAAFPGRETLVWDDADTGIELAVMKPTEAEPYYVAYTIGMSAEPMNLDDMPKNRQYEWLRWAELVLFLPGDWPVDESRWPEHLNDPEDKPAAWPLRLLRLLAGLPRKGNTWLGAGHSIPNGAPPHPYAEGCPFTGAVLFLPGEKNGPKPFEAVKLGAGRRLMLYIVVPVRGEEMQFKLDHGAEALEEKLRAIPGGVGFITDNRRPPAVSDEEA</sequence>
<reference evidence="2" key="1">
    <citation type="journal article" date="2021" name="PeerJ">
        <title>Extensive microbial diversity within the chicken gut microbiome revealed by metagenomics and culture.</title>
        <authorList>
            <person name="Gilroy R."/>
            <person name="Ravi A."/>
            <person name="Getino M."/>
            <person name="Pursley I."/>
            <person name="Horton D.L."/>
            <person name="Alikhan N.F."/>
            <person name="Baker D."/>
            <person name="Gharbi K."/>
            <person name="Hall N."/>
            <person name="Watson M."/>
            <person name="Adriaenssens E.M."/>
            <person name="Foster-Nyarko E."/>
            <person name="Jarju S."/>
            <person name="Secka A."/>
            <person name="Antonio M."/>
            <person name="Oren A."/>
            <person name="Chaudhuri R.R."/>
            <person name="La Ragione R."/>
            <person name="Hildebrand F."/>
            <person name="Pallen M.J."/>
        </authorList>
    </citation>
    <scope>NUCLEOTIDE SEQUENCE</scope>
    <source>
        <strain evidence="2">2239</strain>
    </source>
</reference>
<dbReference type="InterPro" id="IPR020941">
    <property type="entry name" value="SUFU-like_domain"/>
</dbReference>
<proteinExistence type="predicted"/>
<comment type="caution">
    <text evidence="2">The sequence shown here is derived from an EMBL/GenBank/DDBJ whole genome shotgun (WGS) entry which is preliminary data.</text>
</comment>
<organism evidence="2 3">
    <name type="scientific">Candidatus Allofournierella pullicola</name>
    <dbReference type="NCBI Taxonomy" id="2838596"/>
    <lineage>
        <taxon>Bacteria</taxon>
        <taxon>Bacillati</taxon>
        <taxon>Bacillota</taxon>
        <taxon>Clostridia</taxon>
        <taxon>Eubacteriales</taxon>
        <taxon>Oscillospiraceae</taxon>
        <taxon>Allofournierella</taxon>
    </lineage>
</organism>
<evidence type="ECO:0000313" key="2">
    <source>
        <dbReference type="EMBL" id="HIX04602.1"/>
    </source>
</evidence>
<name>A0A9D2AD87_9FIRM</name>
<dbReference type="EMBL" id="DXFW01000002">
    <property type="protein sequence ID" value="HIX04602.1"/>
    <property type="molecule type" value="Genomic_DNA"/>
</dbReference>
<reference evidence="2" key="2">
    <citation type="submission" date="2021-04" db="EMBL/GenBank/DDBJ databases">
        <authorList>
            <person name="Gilroy R."/>
        </authorList>
    </citation>
    <scope>NUCLEOTIDE SEQUENCE</scope>
    <source>
        <strain evidence="2">2239</strain>
    </source>
</reference>
<evidence type="ECO:0000313" key="3">
    <source>
        <dbReference type="Proteomes" id="UP000824193"/>
    </source>
</evidence>
<evidence type="ECO:0000259" key="1">
    <source>
        <dbReference type="Pfam" id="PF05076"/>
    </source>
</evidence>